<dbReference type="Proteomes" id="UP000295192">
    <property type="component" value="Unassembled WGS sequence"/>
</dbReference>
<evidence type="ECO:0000256" key="1">
    <source>
        <dbReference type="SAM" id="MobiDB-lite"/>
    </source>
</evidence>
<dbReference type="EMBL" id="LSRL02000057">
    <property type="protein sequence ID" value="TDG46511.1"/>
    <property type="molecule type" value="Genomic_DNA"/>
</dbReference>
<gene>
    <name evidence="2" type="ORF">AWZ03_007072</name>
</gene>
<protein>
    <submittedName>
        <fullName evidence="2">Uncharacterized protein</fullName>
    </submittedName>
</protein>
<dbReference type="AlphaFoldDB" id="A0A484BFH8"/>
<organism evidence="2 3">
    <name type="scientific">Drosophila navojoa</name>
    <name type="common">Fruit fly</name>
    <dbReference type="NCBI Taxonomy" id="7232"/>
    <lineage>
        <taxon>Eukaryota</taxon>
        <taxon>Metazoa</taxon>
        <taxon>Ecdysozoa</taxon>
        <taxon>Arthropoda</taxon>
        <taxon>Hexapoda</taxon>
        <taxon>Insecta</taxon>
        <taxon>Pterygota</taxon>
        <taxon>Neoptera</taxon>
        <taxon>Endopterygota</taxon>
        <taxon>Diptera</taxon>
        <taxon>Brachycera</taxon>
        <taxon>Muscomorpha</taxon>
        <taxon>Ephydroidea</taxon>
        <taxon>Drosophilidae</taxon>
        <taxon>Drosophila</taxon>
    </lineage>
</organism>
<feature type="region of interest" description="Disordered" evidence="1">
    <location>
        <begin position="88"/>
        <end position="107"/>
    </location>
</feature>
<comment type="caution">
    <text evidence="2">The sequence shown here is derived from an EMBL/GenBank/DDBJ whole genome shotgun (WGS) entry which is preliminary data.</text>
</comment>
<reference evidence="2 3" key="1">
    <citation type="journal article" date="2019" name="J. Hered.">
        <title>An Improved Genome Assembly for Drosophila navojoa, the Basal Species in the mojavensis Cluster.</title>
        <authorList>
            <person name="Vanderlinde T."/>
            <person name="Dupim E.G."/>
            <person name="Nazario-Yepiz N.O."/>
            <person name="Carvalho A.B."/>
        </authorList>
    </citation>
    <scope>NUCLEOTIDE SEQUENCE [LARGE SCALE GENOMIC DNA]</scope>
    <source>
        <strain evidence="2">Navoj_Jal97</strain>
        <tissue evidence="2">Whole organism</tissue>
    </source>
</reference>
<evidence type="ECO:0000313" key="2">
    <source>
        <dbReference type="EMBL" id="TDG46511.1"/>
    </source>
</evidence>
<accession>A0A484BFH8</accession>
<evidence type="ECO:0000313" key="3">
    <source>
        <dbReference type="Proteomes" id="UP000295192"/>
    </source>
</evidence>
<keyword evidence="3" id="KW-1185">Reference proteome</keyword>
<sequence length="107" mass="12228">MPRGPKVLKSHKTPRPRAEAAAFKLAQLQNFSCNSFEEATPRGMRHLQQQRQRQRRRLRLRLQQRQQQRQQLNIVATTSLHFALQPEGVSSGEEAVGLSNEGSKVTN</sequence>
<proteinExistence type="predicted"/>
<name>A0A484BFH8_DRONA</name>